<evidence type="ECO:0000259" key="2">
    <source>
        <dbReference type="Pfam" id="PF22181"/>
    </source>
</evidence>
<proteinExistence type="predicted"/>
<evidence type="ECO:0000313" key="4">
    <source>
        <dbReference type="Proteomes" id="UP000501179"/>
    </source>
</evidence>
<dbReference type="PANTHER" id="PTHR22916:SF3">
    <property type="entry name" value="UDP-GLCNAC:BETAGAL BETA-1,3-N-ACETYLGLUCOSAMINYLTRANSFERASE-LIKE PROTEIN 1"/>
    <property type="match status" value="1"/>
</dbReference>
<dbReference type="GO" id="GO:0016758">
    <property type="term" value="F:hexosyltransferase activity"/>
    <property type="evidence" value="ECO:0007669"/>
    <property type="project" value="UniProtKB-ARBA"/>
</dbReference>
<dbReference type="Gene3D" id="3.90.550.10">
    <property type="entry name" value="Spore Coat Polysaccharide Biosynthesis Protein SpsA, Chain A"/>
    <property type="match status" value="1"/>
</dbReference>
<dbReference type="Pfam" id="PF22181">
    <property type="entry name" value="TarS_linker"/>
    <property type="match status" value="1"/>
</dbReference>
<feature type="domain" description="Glycosyltransferase 2-like" evidence="1">
    <location>
        <begin position="5"/>
        <end position="150"/>
    </location>
</feature>
<dbReference type="AlphaFoldDB" id="A0A6G9GY33"/>
<keyword evidence="4" id="KW-1185">Reference proteome</keyword>
<dbReference type="InterPro" id="IPR029044">
    <property type="entry name" value="Nucleotide-diphossugar_trans"/>
</dbReference>
<protein>
    <submittedName>
        <fullName evidence="3">Glycosyltransferase</fullName>
    </submittedName>
</protein>
<dbReference type="InterPro" id="IPR001173">
    <property type="entry name" value="Glyco_trans_2-like"/>
</dbReference>
<gene>
    <name evidence="3" type="ORF">HA039_12065</name>
</gene>
<dbReference type="CDD" id="cd00761">
    <property type="entry name" value="Glyco_tranf_GTA_type"/>
    <property type="match status" value="1"/>
</dbReference>
<dbReference type="Pfam" id="PF00535">
    <property type="entry name" value="Glycos_transf_2"/>
    <property type="match status" value="1"/>
</dbReference>
<feature type="domain" description="TarS/TarP linker" evidence="2">
    <location>
        <begin position="220"/>
        <end position="318"/>
    </location>
</feature>
<accession>A0A6G9GY33</accession>
<reference evidence="3 4" key="1">
    <citation type="submission" date="2020-03" db="EMBL/GenBank/DDBJ databases">
        <title>A novel species.</title>
        <authorList>
            <person name="Gao J."/>
        </authorList>
    </citation>
    <scope>NUCLEOTIDE SEQUENCE [LARGE SCALE GENOMIC DNA]</scope>
    <source>
        <strain evidence="3 4">QMT-12</strain>
    </source>
</reference>
<keyword evidence="3" id="KW-0808">Transferase</keyword>
<sequence>MIKVSVVVAVYNTGRYVEECAPSLLRQSLGADEYEVIYVDDGSTDDTLERLEKLAAEHAHVRVFTQPNSGWPGKPRNTGMSHARGEYIQFVDHDDLLGHESLERLYEHASRNRSDVVIGKMSSTMVRPRRIFRHTIDATTVEHDELMQTMSPHKMFRRAFVEEHGLRFPEGPWILEDLLFVSAAYLAAERISILGDYPCYYWMKRDDGGNNTRHRFDLRHGFFDNVRTIVRQIKDGTEPGDLQDRLLYRLYHVEILSRTREPEILGVPEEEQRPRFDEARRVAIEEFPPGVRDRLPAVSGLRAALLERGDFAAARELAARVKEITVRPEVGGLRWDGGVLTADVRLAAYRGDGEPLVLVEREGKQLLDPALLDGVPGVAEWEVRDPFAYAYADLVVKDRDREDWWYPEGDLDVRLEPLGGGRSQLVATGRLRLDPATLAGGRPLERGVHDVWAYVQMLGVDRHVRMTVDGEAGTTAVAGPALVGTPGRIAIPYVTGSGQLALDLEERQRRLPDDLGAAVNTHRSARRGRPAEPAELPLTGLVAADGARLPVKVRIGEGKQAVTVAAEIVGGEIPVLRVPSRVKAPAGRHPVTLRTPAGERPKAGPVAVAVIHDGHLTRLEGPAHEPSPTERLTDAVTANGQIRRVRRVLGRATRRSG</sequence>
<evidence type="ECO:0000259" key="1">
    <source>
        <dbReference type="Pfam" id="PF00535"/>
    </source>
</evidence>
<dbReference type="SUPFAM" id="SSF53448">
    <property type="entry name" value="Nucleotide-diphospho-sugar transferases"/>
    <property type="match status" value="1"/>
</dbReference>
<dbReference type="Proteomes" id="UP000501179">
    <property type="component" value="Chromosome"/>
</dbReference>
<dbReference type="EMBL" id="CP050177">
    <property type="protein sequence ID" value="QIQ02966.1"/>
    <property type="molecule type" value="Genomic_DNA"/>
</dbReference>
<organism evidence="3 4">
    <name type="scientific">Streptomyces liangshanensis</name>
    <dbReference type="NCBI Taxonomy" id="2717324"/>
    <lineage>
        <taxon>Bacteria</taxon>
        <taxon>Bacillati</taxon>
        <taxon>Actinomycetota</taxon>
        <taxon>Actinomycetes</taxon>
        <taxon>Kitasatosporales</taxon>
        <taxon>Streptomycetaceae</taxon>
        <taxon>Streptomyces</taxon>
    </lineage>
</organism>
<dbReference type="RefSeq" id="WP_167027965.1">
    <property type="nucleotide sequence ID" value="NZ_CP050177.1"/>
</dbReference>
<name>A0A6G9GY33_9ACTN</name>
<dbReference type="InterPro" id="IPR054028">
    <property type="entry name" value="TarS/TarP_linker"/>
</dbReference>
<dbReference type="PANTHER" id="PTHR22916">
    <property type="entry name" value="GLYCOSYLTRANSFERASE"/>
    <property type="match status" value="1"/>
</dbReference>
<dbReference type="KEGG" id="slia:HA039_12065"/>
<evidence type="ECO:0000313" key="3">
    <source>
        <dbReference type="EMBL" id="QIQ02966.1"/>
    </source>
</evidence>